<feature type="region of interest" description="Disordered" evidence="1">
    <location>
        <begin position="299"/>
        <end position="330"/>
    </location>
</feature>
<organism evidence="2">
    <name type="scientific">uncultured Ramlibacter sp</name>
    <dbReference type="NCBI Taxonomy" id="260755"/>
    <lineage>
        <taxon>Bacteria</taxon>
        <taxon>Pseudomonadati</taxon>
        <taxon>Pseudomonadota</taxon>
        <taxon>Betaproteobacteria</taxon>
        <taxon>Burkholderiales</taxon>
        <taxon>Comamonadaceae</taxon>
        <taxon>Ramlibacter</taxon>
        <taxon>environmental samples</taxon>
    </lineage>
</organism>
<name>A0A6J4PYA6_9BURK</name>
<feature type="non-terminal residue" evidence="2">
    <location>
        <position position="400"/>
    </location>
</feature>
<reference evidence="2" key="1">
    <citation type="submission" date="2020-02" db="EMBL/GenBank/DDBJ databases">
        <authorList>
            <person name="Meier V. D."/>
        </authorList>
    </citation>
    <scope>NUCLEOTIDE SEQUENCE</scope>
    <source>
        <strain evidence="2">AVDCRST_MAG51</strain>
    </source>
</reference>
<dbReference type="AlphaFoldDB" id="A0A6J4PYA6"/>
<gene>
    <name evidence="2" type="ORF">AVDCRST_MAG51-2297</name>
</gene>
<feature type="non-terminal residue" evidence="2">
    <location>
        <position position="1"/>
    </location>
</feature>
<sequence length="400" mass="43195">GAVPARGAEPGRAQARGVRLGDVRLRQFGLHHGGHHRRLRRLLRRRHRGKGGLGHVRLDRGAQHLVRHRDAHHAEHRGLRRPSSGEEADPCAGDTGVRREHRCPGVRGAGFGGAGHAADHRFQHLLQLWRVTHRRLPAGAGTARGHGEGERMGLGLRLLRRHAGPGHLPGLRAVGAAAGHSREPVRSRDHGDHGGSLWRGGAGHFPVAEGARPAPARGLARRRPARFAGAPATDVCRGAALPRLHVVDGLRRVLPGRRGGCRGTRRDLRGAGDRLPAAGDHGPDLRAEPGRCRRRVRVGLPAGPGRPQAGLGQHAGGLGRHLRDRGPHHDQGRLLVGRRHRRPVHGVQPVGRPGDGRHVRATEAVRGILRAVDLRHPPGQHHRPADLRCDHLGHGRQPAH</sequence>
<accession>A0A6J4PYA6</accession>
<feature type="compositionally biased region" description="Basic and acidic residues" evidence="1">
    <location>
        <begin position="383"/>
        <end position="393"/>
    </location>
</feature>
<evidence type="ECO:0000313" key="2">
    <source>
        <dbReference type="EMBL" id="CAA9425471.1"/>
    </source>
</evidence>
<proteinExistence type="predicted"/>
<evidence type="ECO:0000256" key="1">
    <source>
        <dbReference type="SAM" id="MobiDB-lite"/>
    </source>
</evidence>
<feature type="region of interest" description="Disordered" evidence="1">
    <location>
        <begin position="175"/>
        <end position="198"/>
    </location>
</feature>
<protein>
    <submittedName>
        <fullName evidence="2">Uncharacterized MFS-type transporter</fullName>
    </submittedName>
</protein>
<feature type="region of interest" description="Disordered" evidence="1">
    <location>
        <begin position="67"/>
        <end position="96"/>
    </location>
</feature>
<feature type="region of interest" description="Disordered" evidence="1">
    <location>
        <begin position="264"/>
        <end position="285"/>
    </location>
</feature>
<feature type="region of interest" description="Disordered" evidence="1">
    <location>
        <begin position="375"/>
        <end position="400"/>
    </location>
</feature>
<dbReference type="EMBL" id="CADCUX010000488">
    <property type="protein sequence ID" value="CAA9425471.1"/>
    <property type="molecule type" value="Genomic_DNA"/>
</dbReference>
<feature type="compositionally biased region" description="Basic and acidic residues" evidence="1">
    <location>
        <begin position="180"/>
        <end position="193"/>
    </location>
</feature>